<evidence type="ECO:0000256" key="1">
    <source>
        <dbReference type="SAM" id="SignalP"/>
    </source>
</evidence>
<reference evidence="2" key="1">
    <citation type="submission" date="2015-04" db="EMBL/GenBank/DDBJ databases">
        <title>The genome sequence of the plant pathogenic Rhizarian Plasmodiophora brassicae reveals insights in its biotrophic life cycle and the origin of chitin synthesis.</title>
        <authorList>
            <person name="Schwelm A."/>
            <person name="Fogelqvist J."/>
            <person name="Knaust A."/>
            <person name="Julke S."/>
            <person name="Lilja T."/>
            <person name="Dhandapani V."/>
            <person name="Bonilla-Rosso G."/>
            <person name="Karlsson M."/>
            <person name="Shevchenko A."/>
            <person name="Choi S.R."/>
            <person name="Kim H.G."/>
            <person name="Park J.Y."/>
            <person name="Lim Y.P."/>
            <person name="Ludwig-Muller J."/>
            <person name="Dixelius C."/>
        </authorList>
    </citation>
    <scope>NUCLEOTIDE SEQUENCE</scope>
    <source>
        <tissue evidence="2">Potato root galls</tissue>
    </source>
</reference>
<feature type="non-terminal residue" evidence="2">
    <location>
        <position position="1"/>
    </location>
</feature>
<keyword evidence="1" id="KW-0732">Signal</keyword>
<dbReference type="AlphaFoldDB" id="A0A0H5RF09"/>
<protein>
    <submittedName>
        <fullName evidence="2">Uncharacterized protein</fullName>
    </submittedName>
</protein>
<feature type="chain" id="PRO_5005223194" evidence="1">
    <location>
        <begin position="21"/>
        <end position="224"/>
    </location>
</feature>
<accession>A0A0H5RF09</accession>
<feature type="signal peptide" evidence="1">
    <location>
        <begin position="1"/>
        <end position="20"/>
    </location>
</feature>
<evidence type="ECO:0000313" key="2">
    <source>
        <dbReference type="EMBL" id="CRZ12132.1"/>
    </source>
</evidence>
<name>A0A0H5RF09_9EUKA</name>
<dbReference type="EMBL" id="HACM01011690">
    <property type="protein sequence ID" value="CRZ12132.1"/>
    <property type="molecule type" value="Transcribed_RNA"/>
</dbReference>
<organism evidence="2">
    <name type="scientific">Spongospora subterranea</name>
    <dbReference type="NCBI Taxonomy" id="70186"/>
    <lineage>
        <taxon>Eukaryota</taxon>
        <taxon>Sar</taxon>
        <taxon>Rhizaria</taxon>
        <taxon>Endomyxa</taxon>
        <taxon>Phytomyxea</taxon>
        <taxon>Plasmodiophorida</taxon>
        <taxon>Plasmodiophoridae</taxon>
        <taxon>Spongospora</taxon>
    </lineage>
</organism>
<sequence length="224" mass="25008">STVLVVAAMALLGLSSSMKGLEEVPSTSTPDREMTEYQNKVVSRFSQLIKLQGVRERGQVFECLMNSVCGGGAIGDASGADSDHFKMNPKQVSLPVSQIKQILVVKFMDIFRMVTCLIFFPFGRGNIKEITESEKSMIQQVAGKYLQWENKHSTDQETQSKYPIAQDLVFFANEEIMDIVAKLEESIVQRLNKPSKSLTTSADRKLKSSFHQMMTGSRRNPVAM</sequence>
<proteinExistence type="predicted"/>